<keyword evidence="3" id="KW-1185">Reference proteome</keyword>
<dbReference type="Proteomes" id="UP001194696">
    <property type="component" value="Unassembled WGS sequence"/>
</dbReference>
<keyword evidence="1" id="KW-0732">Signal</keyword>
<evidence type="ECO:0000313" key="3">
    <source>
        <dbReference type="Proteomes" id="UP001194696"/>
    </source>
</evidence>
<dbReference type="EMBL" id="JAAAIM010001212">
    <property type="protein sequence ID" value="KAG0281051.1"/>
    <property type="molecule type" value="Genomic_DNA"/>
</dbReference>
<comment type="caution">
    <text evidence="2">The sequence shown here is derived from an EMBL/GenBank/DDBJ whole genome shotgun (WGS) entry which is preliminary data.</text>
</comment>
<protein>
    <submittedName>
        <fullName evidence="2">Uncharacterized protein</fullName>
    </submittedName>
</protein>
<sequence>MRLSITSIASIALVMASVLGIASAQGNSTGVKYGICTCFRPKFDASCCMLVKGYMMNDGNVCETPDNIDSVVKFRACCVRSGGKNKCKYSEHEPNNWPPEDTYGCSA</sequence>
<evidence type="ECO:0000256" key="1">
    <source>
        <dbReference type="SAM" id="SignalP"/>
    </source>
</evidence>
<feature type="signal peptide" evidence="1">
    <location>
        <begin position="1"/>
        <end position="24"/>
    </location>
</feature>
<gene>
    <name evidence="2" type="ORF">BGZ96_001316</name>
</gene>
<organism evidence="2 3">
    <name type="scientific">Linnemannia gamsii</name>
    <dbReference type="NCBI Taxonomy" id="64522"/>
    <lineage>
        <taxon>Eukaryota</taxon>
        <taxon>Fungi</taxon>
        <taxon>Fungi incertae sedis</taxon>
        <taxon>Mucoromycota</taxon>
        <taxon>Mortierellomycotina</taxon>
        <taxon>Mortierellomycetes</taxon>
        <taxon>Mortierellales</taxon>
        <taxon>Mortierellaceae</taxon>
        <taxon>Linnemannia</taxon>
    </lineage>
</organism>
<accession>A0ABQ7JMH9</accession>
<evidence type="ECO:0000313" key="2">
    <source>
        <dbReference type="EMBL" id="KAG0281051.1"/>
    </source>
</evidence>
<feature type="chain" id="PRO_5045205883" evidence="1">
    <location>
        <begin position="25"/>
        <end position="107"/>
    </location>
</feature>
<proteinExistence type="predicted"/>
<reference evidence="2 3" key="1">
    <citation type="journal article" date="2020" name="Fungal Divers.">
        <title>Resolving the Mortierellaceae phylogeny through synthesis of multi-gene phylogenetics and phylogenomics.</title>
        <authorList>
            <person name="Vandepol N."/>
            <person name="Liber J."/>
            <person name="Desiro A."/>
            <person name="Na H."/>
            <person name="Kennedy M."/>
            <person name="Barry K."/>
            <person name="Grigoriev I.V."/>
            <person name="Miller A.N."/>
            <person name="O'Donnell K."/>
            <person name="Stajich J.E."/>
            <person name="Bonito G."/>
        </authorList>
    </citation>
    <scope>NUCLEOTIDE SEQUENCE [LARGE SCALE GENOMIC DNA]</scope>
    <source>
        <strain evidence="2 3">AD045</strain>
    </source>
</reference>
<name>A0ABQ7JMH9_9FUNG</name>